<sequence>MGVSMKGFLIQGISEIDWSYSQRQLLSIAGLLFWLWLIWPTDEFKALVKDKQKQTQVLIAAIALNSLWLINASLVQGIHVHFLGLVVLMLMYGWRMATVIAILPVLFFSTFIFKQPFEFGIYGLLAIALPLFLCFAVYSQVFKYLPHHFLVYIFCGAFINAFLSILFHILSWSSWLWLTTDYDWAFLSDNYLLLIPLLGFPEALLNGMAVTLLVVYRPQWLYDYSDRTYFNR</sequence>
<evidence type="ECO:0000256" key="2">
    <source>
        <dbReference type="ARBA" id="ARBA00022448"/>
    </source>
</evidence>
<keyword evidence="6 7" id="KW-0472">Membrane</keyword>
<dbReference type="InterPro" id="IPR002751">
    <property type="entry name" value="CbiM/NikMN"/>
</dbReference>
<dbReference type="GO" id="GO:0005886">
    <property type="term" value="C:plasma membrane"/>
    <property type="evidence" value="ECO:0007669"/>
    <property type="project" value="UniProtKB-SubCell"/>
</dbReference>
<dbReference type="Gene3D" id="1.10.1760.20">
    <property type="match status" value="1"/>
</dbReference>
<name>A0A330M9G9_9GAMM</name>
<proteinExistence type="predicted"/>
<evidence type="ECO:0000313" key="9">
    <source>
        <dbReference type="Proteomes" id="UP000250123"/>
    </source>
</evidence>
<feature type="transmembrane region" description="Helical" evidence="7">
    <location>
        <begin position="150"/>
        <end position="171"/>
    </location>
</feature>
<feature type="transmembrane region" description="Helical" evidence="7">
    <location>
        <begin position="92"/>
        <end position="113"/>
    </location>
</feature>
<dbReference type="AlphaFoldDB" id="A0A330M9G9"/>
<dbReference type="GO" id="GO:0000041">
    <property type="term" value="P:transition metal ion transport"/>
    <property type="evidence" value="ECO:0007669"/>
    <property type="project" value="InterPro"/>
</dbReference>
<dbReference type="EMBL" id="LS483452">
    <property type="protein sequence ID" value="SQH78103.1"/>
    <property type="molecule type" value="Genomic_DNA"/>
</dbReference>
<evidence type="ECO:0000256" key="6">
    <source>
        <dbReference type="ARBA" id="ARBA00023136"/>
    </source>
</evidence>
<feature type="transmembrane region" description="Helical" evidence="7">
    <location>
        <begin position="119"/>
        <end position="138"/>
    </location>
</feature>
<gene>
    <name evidence="8" type="ORF">SHEWBE_4143</name>
</gene>
<keyword evidence="4 7" id="KW-0812">Transmembrane</keyword>
<comment type="subcellular location">
    <subcellularLocation>
        <location evidence="1">Cell membrane</location>
        <topology evidence="1">Multi-pass membrane protein</topology>
    </subcellularLocation>
</comment>
<evidence type="ECO:0000256" key="5">
    <source>
        <dbReference type="ARBA" id="ARBA00022989"/>
    </source>
</evidence>
<evidence type="ECO:0000256" key="4">
    <source>
        <dbReference type="ARBA" id="ARBA00022692"/>
    </source>
</evidence>
<protein>
    <submittedName>
        <fullName evidence="8">Putative membrane protein</fullName>
    </submittedName>
</protein>
<evidence type="ECO:0000313" key="8">
    <source>
        <dbReference type="EMBL" id="SQH78103.1"/>
    </source>
</evidence>
<feature type="transmembrane region" description="Helical" evidence="7">
    <location>
        <begin position="20"/>
        <end position="39"/>
    </location>
</feature>
<feature type="transmembrane region" description="Helical" evidence="7">
    <location>
        <begin position="59"/>
        <end position="80"/>
    </location>
</feature>
<organism evidence="8 9">
    <name type="scientific">Shewanella benthica</name>
    <dbReference type="NCBI Taxonomy" id="43661"/>
    <lineage>
        <taxon>Bacteria</taxon>
        <taxon>Pseudomonadati</taxon>
        <taxon>Pseudomonadota</taxon>
        <taxon>Gammaproteobacteria</taxon>
        <taxon>Alteromonadales</taxon>
        <taxon>Shewanellaceae</taxon>
        <taxon>Shewanella</taxon>
    </lineage>
</organism>
<reference evidence="9" key="1">
    <citation type="submission" date="2018-06" db="EMBL/GenBank/DDBJ databases">
        <authorList>
            <person name="Cea G.-C."/>
            <person name="William W."/>
        </authorList>
    </citation>
    <scope>NUCLEOTIDE SEQUENCE [LARGE SCALE GENOMIC DNA]</scope>
    <source>
        <strain evidence="9">DB21MT-2</strain>
    </source>
</reference>
<accession>A0A330M9G9</accession>
<keyword evidence="5 7" id="KW-1133">Transmembrane helix</keyword>
<dbReference type="KEGG" id="sbk:SHEWBE_4143"/>
<dbReference type="Pfam" id="PF01891">
    <property type="entry name" value="CbiM"/>
    <property type="match status" value="1"/>
</dbReference>
<evidence type="ECO:0000256" key="1">
    <source>
        <dbReference type="ARBA" id="ARBA00004651"/>
    </source>
</evidence>
<keyword evidence="3" id="KW-1003">Cell membrane</keyword>
<dbReference type="Proteomes" id="UP000250123">
    <property type="component" value="Chromosome SHEWBE"/>
</dbReference>
<feature type="transmembrane region" description="Helical" evidence="7">
    <location>
        <begin position="191"/>
        <end position="216"/>
    </location>
</feature>
<evidence type="ECO:0000256" key="3">
    <source>
        <dbReference type="ARBA" id="ARBA00022475"/>
    </source>
</evidence>
<evidence type="ECO:0000256" key="7">
    <source>
        <dbReference type="SAM" id="Phobius"/>
    </source>
</evidence>
<keyword evidence="2" id="KW-0813">Transport</keyword>